<dbReference type="InterPro" id="IPR022488">
    <property type="entry name" value="PPK2-related"/>
</dbReference>
<dbReference type="OrthoDB" id="9775224at2"/>
<dbReference type="GO" id="GO:0008976">
    <property type="term" value="F:polyphosphate kinase activity"/>
    <property type="evidence" value="ECO:0007669"/>
    <property type="project" value="InterPro"/>
</dbReference>
<evidence type="ECO:0000256" key="2">
    <source>
        <dbReference type="ARBA" id="ARBA00022777"/>
    </source>
</evidence>
<accession>A0A5Q6RZH4</accession>
<dbReference type="GO" id="GO:0006797">
    <property type="term" value="P:polyphosphate metabolic process"/>
    <property type="evidence" value="ECO:0007669"/>
    <property type="project" value="InterPro"/>
</dbReference>
<keyword evidence="1" id="KW-0808">Transferase</keyword>
<feature type="domain" description="Polyphosphate kinase-2-related" evidence="3">
    <location>
        <begin position="66"/>
        <end position="259"/>
    </location>
</feature>
<dbReference type="NCBIfam" id="TIGR03709">
    <property type="entry name" value="PPK2_rel_1"/>
    <property type="match status" value="1"/>
</dbReference>
<dbReference type="InterPro" id="IPR016898">
    <property type="entry name" value="Polyphosphate_phosphotransfera"/>
</dbReference>
<evidence type="ECO:0000256" key="1">
    <source>
        <dbReference type="ARBA" id="ARBA00022679"/>
    </source>
</evidence>
<evidence type="ECO:0000313" key="5">
    <source>
        <dbReference type="Proteomes" id="UP000307768"/>
    </source>
</evidence>
<sequence>MTTTSLTETLRLPGGPVDLTTYDSRATPGFHGGKKDQPAAMEAIAGGLSDHQERLYAGGLTGTGDGRVLLVLQGMDTSGKGGTVRHAVGLLDPQGVRLTSFKAPTAEELEHDFLWRIERALPKSGEVGIFDRSHYEDVLIARVRALAEPSEIERRYDAINAFEQELADSGCTVVKCFLHISPDDQLERLRARLDDPTKHWKYNAADVDERMLWPRYQQAYETALERCSTDAAPWFVVPSGRKWYRNWAVAQLLAEHLADVAPAWPKADFDVDVERERLDATADVGS</sequence>
<reference evidence="4 5" key="1">
    <citation type="submission" date="2019-09" db="EMBL/GenBank/DDBJ databases">
        <title>Mumia zhuanghuii sp. nov. isolated from the intestinal contents of plateau pika (Ochotona curzoniae) in the Qinghai-Tibet plateau of China.</title>
        <authorList>
            <person name="Tian Z."/>
        </authorList>
    </citation>
    <scope>NUCLEOTIDE SEQUENCE [LARGE SCALE GENOMIC DNA]</scope>
    <source>
        <strain evidence="5">350</strain>
    </source>
</reference>
<dbReference type="InterPro" id="IPR022300">
    <property type="entry name" value="PPK2-rel_1"/>
</dbReference>
<name>A0A5Q6RZH4_9ACTN</name>
<dbReference type="Gene3D" id="3.40.50.300">
    <property type="entry name" value="P-loop containing nucleotide triphosphate hydrolases"/>
    <property type="match status" value="1"/>
</dbReference>
<dbReference type="RefSeq" id="WP_149768866.1">
    <property type="nucleotide sequence ID" value="NZ_VDFQ02000002.1"/>
</dbReference>
<evidence type="ECO:0000259" key="3">
    <source>
        <dbReference type="Pfam" id="PF03976"/>
    </source>
</evidence>
<dbReference type="SUPFAM" id="SSF52540">
    <property type="entry name" value="P-loop containing nucleoside triphosphate hydrolases"/>
    <property type="match status" value="1"/>
</dbReference>
<dbReference type="PANTHER" id="PTHR34383:SF3">
    <property type="entry name" value="POLYPHOSPHATE:AMP PHOSPHOTRANSFERASE"/>
    <property type="match status" value="1"/>
</dbReference>
<keyword evidence="2 4" id="KW-0418">Kinase</keyword>
<comment type="caution">
    <text evidence="4">The sequence shown here is derived from an EMBL/GenBank/DDBJ whole genome shotgun (WGS) entry which is preliminary data.</text>
</comment>
<protein>
    <submittedName>
        <fullName evidence="4">Polyphosphate kinase 2 family protein</fullName>
    </submittedName>
</protein>
<gene>
    <name evidence="4" type="ORF">FE697_006950</name>
</gene>
<dbReference type="PIRSF" id="PIRSF028756">
    <property type="entry name" value="PPK2_prd"/>
    <property type="match status" value="1"/>
</dbReference>
<organism evidence="4 5">
    <name type="scientific">Mumia zhuanghuii</name>
    <dbReference type="NCBI Taxonomy" id="2585211"/>
    <lineage>
        <taxon>Bacteria</taxon>
        <taxon>Bacillati</taxon>
        <taxon>Actinomycetota</taxon>
        <taxon>Actinomycetes</taxon>
        <taxon>Propionibacteriales</taxon>
        <taxon>Nocardioidaceae</taxon>
        <taxon>Mumia</taxon>
    </lineage>
</organism>
<dbReference type="EMBL" id="VDFQ02000002">
    <property type="protein sequence ID" value="KAA1423347.1"/>
    <property type="molecule type" value="Genomic_DNA"/>
</dbReference>
<proteinExistence type="predicted"/>
<evidence type="ECO:0000313" key="4">
    <source>
        <dbReference type="EMBL" id="KAA1423347.1"/>
    </source>
</evidence>
<dbReference type="Proteomes" id="UP000307768">
    <property type="component" value="Unassembled WGS sequence"/>
</dbReference>
<dbReference type="InterPro" id="IPR027417">
    <property type="entry name" value="P-loop_NTPase"/>
</dbReference>
<dbReference type="PANTHER" id="PTHR34383">
    <property type="entry name" value="POLYPHOSPHATE:AMP PHOSPHOTRANSFERASE-RELATED"/>
    <property type="match status" value="1"/>
</dbReference>
<dbReference type="AlphaFoldDB" id="A0A5Q6RZH4"/>
<dbReference type="Pfam" id="PF03976">
    <property type="entry name" value="PPK2"/>
    <property type="match status" value="1"/>
</dbReference>